<dbReference type="InterPro" id="IPR032335">
    <property type="entry name" value="Sam68-YY"/>
</dbReference>
<evidence type="ECO:0000256" key="1">
    <source>
        <dbReference type="SAM" id="MobiDB-lite"/>
    </source>
</evidence>
<name>A0A315V2T3_GAMAF</name>
<dbReference type="EMBL" id="NHOQ01002481">
    <property type="protein sequence ID" value="PWA16418.1"/>
    <property type="molecule type" value="Genomic_DNA"/>
</dbReference>
<feature type="region of interest" description="Disordered" evidence="1">
    <location>
        <begin position="148"/>
        <end position="194"/>
    </location>
</feature>
<dbReference type="Pfam" id="PF16568">
    <property type="entry name" value="Sam68-YY"/>
    <property type="match status" value="1"/>
</dbReference>
<dbReference type="AlphaFoldDB" id="A0A315V2T3"/>
<feature type="non-terminal residue" evidence="3">
    <location>
        <position position="194"/>
    </location>
</feature>
<feature type="compositionally biased region" description="Low complexity" evidence="1">
    <location>
        <begin position="162"/>
        <end position="172"/>
    </location>
</feature>
<proteinExistence type="predicted"/>
<organism evidence="3 4">
    <name type="scientific">Gambusia affinis</name>
    <name type="common">Western mosquitofish</name>
    <name type="synonym">Heterandria affinis</name>
    <dbReference type="NCBI Taxonomy" id="33528"/>
    <lineage>
        <taxon>Eukaryota</taxon>
        <taxon>Metazoa</taxon>
        <taxon>Chordata</taxon>
        <taxon>Craniata</taxon>
        <taxon>Vertebrata</taxon>
        <taxon>Euteleostomi</taxon>
        <taxon>Actinopterygii</taxon>
        <taxon>Neopterygii</taxon>
        <taxon>Teleostei</taxon>
        <taxon>Neoteleostei</taxon>
        <taxon>Acanthomorphata</taxon>
        <taxon>Ovalentaria</taxon>
        <taxon>Atherinomorphae</taxon>
        <taxon>Cyprinodontiformes</taxon>
        <taxon>Poeciliidae</taxon>
        <taxon>Poeciliinae</taxon>
        <taxon>Gambusia</taxon>
    </lineage>
</organism>
<gene>
    <name evidence="3" type="ORF">CCH79_00004606</name>
</gene>
<accession>A0A315V2T3</accession>
<feature type="domain" description="Sam68 tyrosine-rich" evidence="2">
    <location>
        <begin position="140"/>
        <end position="165"/>
    </location>
</feature>
<reference evidence="3 4" key="1">
    <citation type="journal article" date="2018" name="G3 (Bethesda)">
        <title>A High-Quality Reference Genome for the Invasive Mosquitofish Gambusia affinis Using a Chicago Library.</title>
        <authorList>
            <person name="Hoffberg S.L."/>
            <person name="Troendle N.J."/>
            <person name="Glenn T.C."/>
            <person name="Mahmud O."/>
            <person name="Louha S."/>
            <person name="Chalopin D."/>
            <person name="Bennetzen J.L."/>
            <person name="Mauricio R."/>
        </authorList>
    </citation>
    <scope>NUCLEOTIDE SEQUENCE [LARGE SCALE GENOMIC DNA]</scope>
    <source>
        <strain evidence="3">NE01/NJP1002.9</strain>
        <tissue evidence="3">Muscle</tissue>
    </source>
</reference>
<evidence type="ECO:0000259" key="2">
    <source>
        <dbReference type="Pfam" id="PF16568"/>
    </source>
</evidence>
<protein>
    <recommendedName>
        <fullName evidence="2">Sam68 tyrosine-rich domain-containing protein</fullName>
    </recommendedName>
</protein>
<sequence length="194" mass="21133">MDPKMVLEGDEVALDGAEVDHLAQEGQGDEGCHVEISEEGCVGELPVAECLEETRPEGPRPVGADHPLLQPEEGPLAAPGHLRAERKGCSLPQPCPIKQVLQGHSPNLNLTMNMVHMRSLMLSLPMRDMIAITVSSLLQRNDTEYYDYGHGEAQDPSYESYGQGEWDSSWSGSGAGGKVPPTRQSKGSYREHPY</sequence>
<keyword evidence="4" id="KW-1185">Reference proteome</keyword>
<evidence type="ECO:0000313" key="3">
    <source>
        <dbReference type="EMBL" id="PWA16418.1"/>
    </source>
</evidence>
<comment type="caution">
    <text evidence="3">The sequence shown here is derived from an EMBL/GenBank/DDBJ whole genome shotgun (WGS) entry which is preliminary data.</text>
</comment>
<dbReference type="Proteomes" id="UP000250572">
    <property type="component" value="Unassembled WGS sequence"/>
</dbReference>
<evidence type="ECO:0000313" key="4">
    <source>
        <dbReference type="Proteomes" id="UP000250572"/>
    </source>
</evidence>